<dbReference type="PANTHER" id="PTHR13327:SF0">
    <property type="entry name" value="NADH DEHYDROGENASE [UBIQUINONE] 1 BETA SUBCOMPLEX SUBUNIT 11, MITOCHONDRIAL"/>
    <property type="match status" value="1"/>
</dbReference>
<feature type="signal peptide" evidence="19">
    <location>
        <begin position="1"/>
        <end position="23"/>
    </location>
</feature>
<dbReference type="InterPro" id="IPR019329">
    <property type="entry name" value="NADH_UbQ_OxRdtase_ESSS_su"/>
</dbReference>
<keyword evidence="9" id="KW-0809">Transit peptide</keyword>
<comment type="function">
    <text evidence="1">Accessory subunit of the mitochondrial membrane respiratory chain NADH dehydrogenase (Complex I), that is believed not to be involved in catalysis. Complex I functions in the transfer of electrons from NADH to the respiratory chain. The immediate electron acceptor for the enzyme is believed to be ubiquinone.</text>
</comment>
<reference evidence="20" key="2">
    <citation type="submission" date="2025-09" db="UniProtKB">
        <authorList>
            <consortium name="Ensembl"/>
        </authorList>
    </citation>
    <scope>IDENTIFICATION</scope>
</reference>
<keyword evidence="12" id="KW-0496">Mitochondrion</keyword>
<keyword evidence="7 18" id="KW-0812">Transmembrane</keyword>
<dbReference type="GO" id="GO:0005743">
    <property type="term" value="C:mitochondrial inner membrane"/>
    <property type="evidence" value="ECO:0007669"/>
    <property type="project" value="UniProtKB-SubCell"/>
</dbReference>
<dbReference type="AlphaFoldDB" id="A0A8D0BKK6"/>
<evidence type="ECO:0000256" key="13">
    <source>
        <dbReference type="ARBA" id="ARBA00023136"/>
    </source>
</evidence>
<proteinExistence type="inferred from homology"/>
<keyword evidence="19" id="KW-0732">Signal</keyword>
<organism evidence="20 21">
    <name type="scientific">Salvator merianae</name>
    <name type="common">Argentine black and white tegu</name>
    <name type="synonym">Tupinambis merianae</name>
    <dbReference type="NCBI Taxonomy" id="96440"/>
    <lineage>
        <taxon>Eukaryota</taxon>
        <taxon>Metazoa</taxon>
        <taxon>Chordata</taxon>
        <taxon>Craniata</taxon>
        <taxon>Vertebrata</taxon>
        <taxon>Euteleostomi</taxon>
        <taxon>Lepidosauria</taxon>
        <taxon>Squamata</taxon>
        <taxon>Bifurcata</taxon>
        <taxon>Unidentata</taxon>
        <taxon>Episquamata</taxon>
        <taxon>Laterata</taxon>
        <taxon>Teiioidea</taxon>
        <taxon>Teiidae</taxon>
        <taxon>Salvator</taxon>
    </lineage>
</organism>
<evidence type="ECO:0000256" key="9">
    <source>
        <dbReference type="ARBA" id="ARBA00022946"/>
    </source>
</evidence>
<feature type="region of interest" description="Disordered" evidence="17">
    <location>
        <begin position="24"/>
        <end position="56"/>
    </location>
</feature>
<evidence type="ECO:0000256" key="15">
    <source>
        <dbReference type="ARBA" id="ARBA00031387"/>
    </source>
</evidence>
<evidence type="ECO:0000256" key="7">
    <source>
        <dbReference type="ARBA" id="ARBA00022692"/>
    </source>
</evidence>
<dbReference type="Pfam" id="PF10183">
    <property type="entry name" value="ESSS"/>
    <property type="match status" value="1"/>
</dbReference>
<evidence type="ECO:0000256" key="14">
    <source>
        <dbReference type="ARBA" id="ARBA00030753"/>
    </source>
</evidence>
<comment type="similarity">
    <text evidence="3">Belongs to the complex I NDUFB11 subunit family.</text>
</comment>
<evidence type="ECO:0000256" key="12">
    <source>
        <dbReference type="ARBA" id="ARBA00023128"/>
    </source>
</evidence>
<keyword evidence="21" id="KW-1185">Reference proteome</keyword>
<evidence type="ECO:0000256" key="11">
    <source>
        <dbReference type="ARBA" id="ARBA00022989"/>
    </source>
</evidence>
<evidence type="ECO:0000256" key="2">
    <source>
        <dbReference type="ARBA" id="ARBA00004434"/>
    </source>
</evidence>
<evidence type="ECO:0000256" key="3">
    <source>
        <dbReference type="ARBA" id="ARBA00008915"/>
    </source>
</evidence>
<dbReference type="OMA" id="DYRMKEW"/>
<dbReference type="PANTHER" id="PTHR13327">
    <property type="entry name" value="NADH-UBIQUINONE OXIDOREDUCTASE ESSS SUBUNIT, MITOCHONDRIAL PRECURSOR"/>
    <property type="match status" value="1"/>
</dbReference>
<evidence type="ECO:0000256" key="19">
    <source>
        <dbReference type="SAM" id="SignalP"/>
    </source>
</evidence>
<keyword evidence="11 18" id="KW-1133">Transmembrane helix</keyword>
<keyword evidence="8" id="KW-0999">Mitochondrion inner membrane</keyword>
<keyword evidence="5" id="KW-0813">Transport</keyword>
<dbReference type="Proteomes" id="UP000694421">
    <property type="component" value="Unplaced"/>
</dbReference>
<evidence type="ECO:0000256" key="8">
    <source>
        <dbReference type="ARBA" id="ARBA00022792"/>
    </source>
</evidence>
<name>A0A8D0BKK6_SALMN</name>
<evidence type="ECO:0000256" key="6">
    <source>
        <dbReference type="ARBA" id="ARBA00022660"/>
    </source>
</evidence>
<protein>
    <recommendedName>
        <fullName evidence="4">NADH dehydrogenase [ubiquinone] 1 beta subcomplex subunit 11, mitochondrial</fullName>
    </recommendedName>
    <alternativeName>
        <fullName evidence="15">Complex I-ESSS</fullName>
    </alternativeName>
    <alternativeName>
        <fullName evidence="14">NADH-ubiquinone oxidoreductase ESSS subunit</fullName>
    </alternativeName>
</protein>
<evidence type="ECO:0000256" key="4">
    <source>
        <dbReference type="ARBA" id="ARBA00018632"/>
    </source>
</evidence>
<evidence type="ECO:0000256" key="1">
    <source>
        <dbReference type="ARBA" id="ARBA00003195"/>
    </source>
</evidence>
<keyword evidence="6" id="KW-0679">Respiratory chain</keyword>
<keyword evidence="10" id="KW-0249">Electron transport</keyword>
<dbReference type="GeneTree" id="ENSGT00390000003022"/>
<evidence type="ECO:0000256" key="5">
    <source>
        <dbReference type="ARBA" id="ARBA00022448"/>
    </source>
</evidence>
<dbReference type="Ensembl" id="ENSSMRT00000007693.1">
    <property type="protein sequence ID" value="ENSSMRP00000006559.1"/>
    <property type="gene ID" value="ENSSMRG00000005328.1"/>
</dbReference>
<evidence type="ECO:0000313" key="21">
    <source>
        <dbReference type="Proteomes" id="UP000694421"/>
    </source>
</evidence>
<comment type="subcellular location">
    <subcellularLocation>
        <location evidence="2">Mitochondrion inner membrane</location>
        <topology evidence="2">Single-pass membrane protein</topology>
    </subcellularLocation>
</comment>
<evidence type="ECO:0000256" key="10">
    <source>
        <dbReference type="ARBA" id="ARBA00022982"/>
    </source>
</evidence>
<evidence type="ECO:0000256" key="16">
    <source>
        <dbReference type="ARBA" id="ARBA00046528"/>
    </source>
</evidence>
<evidence type="ECO:0000256" key="17">
    <source>
        <dbReference type="SAM" id="MobiDB-lite"/>
    </source>
</evidence>
<reference evidence="20" key="1">
    <citation type="submission" date="2025-08" db="UniProtKB">
        <authorList>
            <consortium name="Ensembl"/>
        </authorList>
    </citation>
    <scope>IDENTIFICATION</scope>
</reference>
<evidence type="ECO:0000313" key="20">
    <source>
        <dbReference type="Ensembl" id="ENSSMRP00000006559.1"/>
    </source>
</evidence>
<feature type="chain" id="PRO_5034367588" description="NADH dehydrogenase [ubiquinone] 1 beta subcomplex subunit 11, mitochondrial" evidence="19">
    <location>
        <begin position="24"/>
        <end position="148"/>
    </location>
</feature>
<sequence length="148" mass="16603">MAAWMRLAGVQRLLGLRAISARAVSSGGPNSSSFSVQMPPVSVPTEAAPKHETKEELSPFITNPEYHGFDDDPVVDAWNMHLVFFFGISVAIVLGSAFLRYMPDYRLKEWAIREAERLIKEREAQGLPVLDPNYYDPSKIILPPEDEE</sequence>
<evidence type="ECO:0000256" key="18">
    <source>
        <dbReference type="SAM" id="Phobius"/>
    </source>
</evidence>
<feature type="compositionally biased region" description="Low complexity" evidence="17">
    <location>
        <begin position="25"/>
        <end position="35"/>
    </location>
</feature>
<accession>A0A8D0BKK6</accession>
<keyword evidence="13 18" id="KW-0472">Membrane</keyword>
<comment type="subunit">
    <text evidence="16">Complex I is composed of 45 different subunits. Interacts with BCAP31.</text>
</comment>
<feature type="transmembrane region" description="Helical" evidence="18">
    <location>
        <begin position="78"/>
        <end position="99"/>
    </location>
</feature>